<dbReference type="EMBL" id="WWFF01000006">
    <property type="protein sequence ID" value="MYN53780.1"/>
    <property type="molecule type" value="Genomic_DNA"/>
</dbReference>
<comment type="caution">
    <text evidence="2">The sequence shown here is derived from an EMBL/GenBank/DDBJ whole genome shotgun (WGS) entry which is preliminary data.</text>
</comment>
<reference evidence="2 3" key="1">
    <citation type="submission" date="2020-01" db="EMBL/GenBank/DDBJ databases">
        <title>Vaginal microbiome of pregnant Indian women: Insights into the genome of dominants Lactobacillus species.</title>
        <authorList>
            <person name="Das B."/>
            <person name="Mehta O."/>
            <person name="Ghosh T.S."/>
            <person name="Kothidar A."/>
            <person name="Gowtham M.R."/>
            <person name="Mitra R."/>
            <person name="Kshetrapal P."/>
            <person name="Wadhwa N."/>
            <person name="Thiruvengadam R."/>
            <person name="Nair G.B."/>
            <person name="Bhatnagar S."/>
            <person name="Pore S."/>
        </authorList>
    </citation>
    <scope>NUCLEOTIDE SEQUENCE [LARGE SCALE GENOMIC DNA]</scope>
    <source>
        <strain evidence="2 3">Indica2</strain>
    </source>
</reference>
<accession>A0A7X4KS74</accession>
<evidence type="ECO:0000313" key="2">
    <source>
        <dbReference type="EMBL" id="MYN53780.1"/>
    </source>
</evidence>
<feature type="region of interest" description="Disordered" evidence="1">
    <location>
        <begin position="172"/>
        <end position="195"/>
    </location>
</feature>
<sequence length="195" mass="22946">MNTEKTLKEFIDEQIHDHNLPNTEQMQKKIRIKLIRTLTDPALPFEQKKVWENAEVKKIEGKQNKILSSAVLKQLQDATSPYFDNLAKENNGLTTQEIEERKKKIFDSLSNYEPDYASDDEERLHHAVQDYIKKIQKEAILKAIFEHFYTPIDTQKIVHDMSYSIFSADHTDSIPEDERLSHPEGNYYKKLPQKK</sequence>
<dbReference type="RefSeq" id="WP_160811095.1">
    <property type="nucleotide sequence ID" value="NZ_WWFF01000006.1"/>
</dbReference>
<feature type="compositionally biased region" description="Basic and acidic residues" evidence="1">
    <location>
        <begin position="172"/>
        <end position="182"/>
    </location>
</feature>
<organism evidence="2 3">
    <name type="scientific">Lactobacillus crispatus</name>
    <dbReference type="NCBI Taxonomy" id="47770"/>
    <lineage>
        <taxon>Bacteria</taxon>
        <taxon>Bacillati</taxon>
        <taxon>Bacillota</taxon>
        <taxon>Bacilli</taxon>
        <taxon>Lactobacillales</taxon>
        <taxon>Lactobacillaceae</taxon>
        <taxon>Lactobacillus</taxon>
    </lineage>
</organism>
<dbReference type="AlphaFoldDB" id="A0A7X4KS74"/>
<evidence type="ECO:0000256" key="1">
    <source>
        <dbReference type="SAM" id="MobiDB-lite"/>
    </source>
</evidence>
<name>A0A7X4KS74_9LACO</name>
<gene>
    <name evidence="2" type="ORF">GTK63_05505</name>
</gene>
<protein>
    <submittedName>
        <fullName evidence="2">Uncharacterized protein</fullName>
    </submittedName>
</protein>
<dbReference type="Proteomes" id="UP000460132">
    <property type="component" value="Unassembled WGS sequence"/>
</dbReference>
<evidence type="ECO:0000313" key="3">
    <source>
        <dbReference type="Proteomes" id="UP000460132"/>
    </source>
</evidence>
<proteinExistence type="predicted"/>